<dbReference type="InterPro" id="IPR029058">
    <property type="entry name" value="AB_hydrolase_fold"/>
</dbReference>
<dbReference type="Pfam" id="PF12146">
    <property type="entry name" value="Hydrolase_4"/>
    <property type="match status" value="1"/>
</dbReference>
<keyword evidence="3" id="KW-1185">Reference proteome</keyword>
<reference evidence="2 3" key="1">
    <citation type="submission" date="2014-04" db="EMBL/GenBank/DDBJ databases">
        <authorList>
            <consortium name="DOE Joint Genome Institute"/>
            <person name="Kuo A."/>
            <person name="Kohler A."/>
            <person name="Nagy L.G."/>
            <person name="Floudas D."/>
            <person name="Copeland A."/>
            <person name="Barry K.W."/>
            <person name="Cichocki N."/>
            <person name="Veneault-Fourrey C."/>
            <person name="LaButti K."/>
            <person name="Lindquist E.A."/>
            <person name="Lipzen A."/>
            <person name="Lundell T."/>
            <person name="Morin E."/>
            <person name="Murat C."/>
            <person name="Sun H."/>
            <person name="Tunlid A."/>
            <person name="Henrissat B."/>
            <person name="Grigoriev I.V."/>
            <person name="Hibbett D.S."/>
            <person name="Martin F."/>
            <person name="Nordberg H.P."/>
            <person name="Cantor M.N."/>
            <person name="Hua S.X."/>
        </authorList>
    </citation>
    <scope>NUCLEOTIDE SEQUENCE [LARGE SCALE GENOMIC DNA]</scope>
    <source>
        <strain evidence="2 3">LaAM-08-1</strain>
    </source>
</reference>
<dbReference type="OrthoDB" id="10249433at2759"/>
<name>A0A0C9XY36_9AGAR</name>
<feature type="domain" description="Serine aminopeptidase S33" evidence="1">
    <location>
        <begin position="70"/>
        <end position="178"/>
    </location>
</feature>
<proteinExistence type="predicted"/>
<dbReference type="GO" id="GO:0016020">
    <property type="term" value="C:membrane"/>
    <property type="evidence" value="ECO:0007669"/>
    <property type="project" value="TreeGrafter"/>
</dbReference>
<evidence type="ECO:0000313" key="3">
    <source>
        <dbReference type="Proteomes" id="UP000054477"/>
    </source>
</evidence>
<dbReference type="Proteomes" id="UP000054477">
    <property type="component" value="Unassembled WGS sequence"/>
</dbReference>
<protein>
    <recommendedName>
        <fullName evidence="1">Serine aminopeptidase S33 domain-containing protein</fullName>
    </recommendedName>
</protein>
<dbReference type="Gene3D" id="3.40.50.1820">
    <property type="entry name" value="alpha/beta hydrolase"/>
    <property type="match status" value="1"/>
</dbReference>
<dbReference type="STRING" id="1095629.A0A0C9XY36"/>
<reference evidence="3" key="2">
    <citation type="submission" date="2015-01" db="EMBL/GenBank/DDBJ databases">
        <title>Evolutionary Origins and Diversification of the Mycorrhizal Mutualists.</title>
        <authorList>
            <consortium name="DOE Joint Genome Institute"/>
            <consortium name="Mycorrhizal Genomics Consortium"/>
            <person name="Kohler A."/>
            <person name="Kuo A."/>
            <person name="Nagy L.G."/>
            <person name="Floudas D."/>
            <person name="Copeland A."/>
            <person name="Barry K.W."/>
            <person name="Cichocki N."/>
            <person name="Veneault-Fourrey C."/>
            <person name="LaButti K."/>
            <person name="Lindquist E.A."/>
            <person name="Lipzen A."/>
            <person name="Lundell T."/>
            <person name="Morin E."/>
            <person name="Murat C."/>
            <person name="Riley R."/>
            <person name="Ohm R."/>
            <person name="Sun H."/>
            <person name="Tunlid A."/>
            <person name="Henrissat B."/>
            <person name="Grigoriev I.V."/>
            <person name="Hibbett D.S."/>
            <person name="Martin F."/>
        </authorList>
    </citation>
    <scope>NUCLEOTIDE SEQUENCE [LARGE SCALE GENOMIC DNA]</scope>
    <source>
        <strain evidence="3">LaAM-08-1</strain>
    </source>
</reference>
<sequence>MSITIGQFLSQLSHHGQKYLVYPAAFEDYPRYIELPSTLKLPYTDVELQTPDDVVLRCFLIRQAQLSSSLATVIMFHGNGMNHGDVLEAAYEFYVRGCNVLTVSYRGYGNSTGSPSEKGLRIDAQTALDHILSDPSLSNIPIVIFGQSLGGAVAIDLASRNHSKVSALIIENTFTSLPDVVRGWPYIGVFSFLCTQKWNSASKIPQIPPTLPILMLSGLLDEVVPEKHMRNLWNIASVRGTPKSGGWCRKPRPVEAYVTPQKDMFQSFPNGHHPDTYNQQGYWESVQEFFDNLDLNPRP</sequence>
<accession>A0A0C9XY36</accession>
<evidence type="ECO:0000313" key="2">
    <source>
        <dbReference type="EMBL" id="KIK02587.1"/>
    </source>
</evidence>
<dbReference type="PANTHER" id="PTHR12277:SF81">
    <property type="entry name" value="PROTEIN ABHD13"/>
    <property type="match status" value="1"/>
</dbReference>
<dbReference type="PANTHER" id="PTHR12277">
    <property type="entry name" value="ALPHA/BETA HYDROLASE DOMAIN-CONTAINING PROTEIN"/>
    <property type="match status" value="1"/>
</dbReference>
<dbReference type="EMBL" id="KN838590">
    <property type="protein sequence ID" value="KIK02587.1"/>
    <property type="molecule type" value="Genomic_DNA"/>
</dbReference>
<gene>
    <name evidence="2" type="ORF">K443DRAFT_677443</name>
</gene>
<dbReference type="SUPFAM" id="SSF53474">
    <property type="entry name" value="alpha/beta-Hydrolases"/>
    <property type="match status" value="1"/>
</dbReference>
<evidence type="ECO:0000259" key="1">
    <source>
        <dbReference type="Pfam" id="PF12146"/>
    </source>
</evidence>
<organism evidence="2 3">
    <name type="scientific">Laccaria amethystina LaAM-08-1</name>
    <dbReference type="NCBI Taxonomy" id="1095629"/>
    <lineage>
        <taxon>Eukaryota</taxon>
        <taxon>Fungi</taxon>
        <taxon>Dikarya</taxon>
        <taxon>Basidiomycota</taxon>
        <taxon>Agaricomycotina</taxon>
        <taxon>Agaricomycetes</taxon>
        <taxon>Agaricomycetidae</taxon>
        <taxon>Agaricales</taxon>
        <taxon>Agaricineae</taxon>
        <taxon>Hydnangiaceae</taxon>
        <taxon>Laccaria</taxon>
    </lineage>
</organism>
<dbReference type="InterPro" id="IPR022742">
    <property type="entry name" value="Hydrolase_4"/>
</dbReference>
<dbReference type="AlphaFoldDB" id="A0A0C9XY36"/>
<dbReference type="HOGENOM" id="CLU_029375_2_0_1"/>
<dbReference type="GO" id="GO:0008474">
    <property type="term" value="F:palmitoyl-(protein) hydrolase activity"/>
    <property type="evidence" value="ECO:0007669"/>
    <property type="project" value="TreeGrafter"/>
</dbReference>